<keyword evidence="6" id="KW-1185">Reference proteome</keyword>
<dbReference type="SMART" id="SM00034">
    <property type="entry name" value="CLECT"/>
    <property type="match status" value="1"/>
</dbReference>
<dbReference type="PANTHER" id="PTHR46746">
    <property type="entry name" value="KILLER CELL LECTIN-LIKE RECEPTOR SUBFAMILY F MEMBER 2"/>
    <property type="match status" value="1"/>
</dbReference>
<dbReference type="SUPFAM" id="SSF56436">
    <property type="entry name" value="C-type lectin-like"/>
    <property type="match status" value="1"/>
</dbReference>
<name>A0A4Z2CD70_9TELE</name>
<keyword evidence="3" id="KW-0812">Transmembrane</keyword>
<evidence type="ECO:0000313" key="5">
    <source>
        <dbReference type="EMBL" id="TNN02126.1"/>
    </source>
</evidence>
<feature type="transmembrane region" description="Helical" evidence="3">
    <location>
        <begin position="40"/>
        <end position="66"/>
    </location>
</feature>
<reference evidence="5 6" key="1">
    <citation type="submission" date="2019-04" db="EMBL/GenBank/DDBJ databases">
        <title>The sequence and de novo assembly of Takifugu bimaculatus genome using PacBio and Hi-C technologies.</title>
        <authorList>
            <person name="Xu P."/>
            <person name="Liu B."/>
            <person name="Zhou Z."/>
        </authorList>
    </citation>
    <scope>NUCLEOTIDE SEQUENCE [LARGE SCALE GENOMIC DNA]</scope>
    <source>
        <strain evidence="5">TB-2018</strain>
        <tissue evidence="5">Muscle</tissue>
    </source>
</reference>
<evidence type="ECO:0000313" key="6">
    <source>
        <dbReference type="Proteomes" id="UP000516260"/>
    </source>
</evidence>
<proteinExistence type="predicted"/>
<dbReference type="Gene3D" id="3.10.100.10">
    <property type="entry name" value="Mannose-Binding Protein A, subunit A"/>
    <property type="match status" value="1"/>
</dbReference>
<evidence type="ECO:0000259" key="4">
    <source>
        <dbReference type="PROSITE" id="PS50041"/>
    </source>
</evidence>
<dbReference type="Pfam" id="PF00059">
    <property type="entry name" value="Lectin_C"/>
    <property type="match status" value="1"/>
</dbReference>
<dbReference type="EMBL" id="SWLE01000002">
    <property type="protein sequence ID" value="TNN02126.1"/>
    <property type="molecule type" value="Genomic_DNA"/>
</dbReference>
<feature type="domain" description="C-type lectin" evidence="4">
    <location>
        <begin position="139"/>
        <end position="262"/>
    </location>
</feature>
<dbReference type="InterPro" id="IPR001304">
    <property type="entry name" value="C-type_lectin-like"/>
</dbReference>
<keyword evidence="1" id="KW-0430">Lectin</keyword>
<protein>
    <recommendedName>
        <fullName evidence="4">C-type lectin domain-containing protein</fullName>
    </recommendedName>
</protein>
<keyword evidence="2" id="KW-1015">Disulfide bond</keyword>
<dbReference type="AlphaFoldDB" id="A0A4Z2CD70"/>
<gene>
    <name evidence="5" type="ORF">fugu_009613</name>
</gene>
<sequence length="270" mass="31252">MVLRAREEASSVIYDQVLVNIGRENTITPENPSEKREGGYLQPLLCVLAAALGIVCVILVSVIIMLSNRISAVKSEQEREIKNFTTQVLQLGRKTEEIARDRDLLNWTLGVILQYDVFLVNVHCPQRVCKPCEDGWIRFKSNCYLFQESSYSYYWRSWEGSRKKCNEMMADLVMIESLEEQEFINNYTKGYNDDAHGYWIGLSNNNINGTWMWISGSNFTVEYWQTQQPRYKVSCALTLPKAKPLANWGKAACDMKNRWICKKKALIKFD</sequence>
<evidence type="ECO:0000256" key="3">
    <source>
        <dbReference type="SAM" id="Phobius"/>
    </source>
</evidence>
<evidence type="ECO:0000256" key="1">
    <source>
        <dbReference type="ARBA" id="ARBA00022734"/>
    </source>
</evidence>
<dbReference type="Proteomes" id="UP000516260">
    <property type="component" value="Chromosome 10"/>
</dbReference>
<organism evidence="5 6">
    <name type="scientific">Takifugu bimaculatus</name>
    <dbReference type="NCBI Taxonomy" id="433685"/>
    <lineage>
        <taxon>Eukaryota</taxon>
        <taxon>Metazoa</taxon>
        <taxon>Chordata</taxon>
        <taxon>Craniata</taxon>
        <taxon>Vertebrata</taxon>
        <taxon>Euteleostomi</taxon>
        <taxon>Actinopterygii</taxon>
        <taxon>Neopterygii</taxon>
        <taxon>Teleostei</taxon>
        <taxon>Neoteleostei</taxon>
        <taxon>Acanthomorphata</taxon>
        <taxon>Eupercaria</taxon>
        <taxon>Tetraodontiformes</taxon>
        <taxon>Tetradontoidea</taxon>
        <taxon>Tetraodontidae</taxon>
        <taxon>Takifugu</taxon>
    </lineage>
</organism>
<keyword evidence="3" id="KW-1133">Transmembrane helix</keyword>
<dbReference type="InterPro" id="IPR051379">
    <property type="entry name" value="C-type_Lectin_Receptor_IMM"/>
</dbReference>
<comment type="caution">
    <text evidence="5">The sequence shown here is derived from an EMBL/GenBank/DDBJ whole genome shotgun (WGS) entry which is preliminary data.</text>
</comment>
<accession>A0A4Z2CD70</accession>
<dbReference type="PROSITE" id="PS50041">
    <property type="entry name" value="C_TYPE_LECTIN_2"/>
    <property type="match status" value="1"/>
</dbReference>
<dbReference type="InterPro" id="IPR016186">
    <property type="entry name" value="C-type_lectin-like/link_sf"/>
</dbReference>
<evidence type="ECO:0000256" key="2">
    <source>
        <dbReference type="ARBA" id="ARBA00023157"/>
    </source>
</evidence>
<dbReference type="InterPro" id="IPR016187">
    <property type="entry name" value="CTDL_fold"/>
</dbReference>
<dbReference type="GO" id="GO:0030246">
    <property type="term" value="F:carbohydrate binding"/>
    <property type="evidence" value="ECO:0007669"/>
    <property type="project" value="UniProtKB-KW"/>
</dbReference>
<dbReference type="PANTHER" id="PTHR46746:SF9">
    <property type="entry name" value="CD209 ANTIGEN-LIKE PROTEIN C-LIKE"/>
    <property type="match status" value="1"/>
</dbReference>
<keyword evidence="3" id="KW-0472">Membrane</keyword>